<dbReference type="Proteomes" id="UP000255326">
    <property type="component" value="Unassembled WGS sequence"/>
</dbReference>
<dbReference type="InterPro" id="IPR010627">
    <property type="entry name" value="Prepilin_pept_A24_N"/>
</dbReference>
<comment type="caution">
    <text evidence="10">The sequence shown here is derived from an EMBL/GenBank/DDBJ whole genome shotgun (WGS) entry which is preliminary data.</text>
</comment>
<evidence type="ECO:0000256" key="4">
    <source>
        <dbReference type="ARBA" id="ARBA00022692"/>
    </source>
</evidence>
<dbReference type="PANTHER" id="PTHR30487">
    <property type="entry name" value="TYPE 4 PREPILIN-LIKE PROTEINS LEADER PEPTIDE-PROCESSING ENZYME"/>
    <property type="match status" value="1"/>
</dbReference>
<keyword evidence="11" id="KW-1185">Reference proteome</keyword>
<gene>
    <name evidence="10" type="ORF">DFR59_103222</name>
</gene>
<evidence type="ECO:0000256" key="5">
    <source>
        <dbReference type="ARBA" id="ARBA00022989"/>
    </source>
</evidence>
<evidence type="ECO:0000256" key="2">
    <source>
        <dbReference type="ARBA" id="ARBA00005801"/>
    </source>
</evidence>
<dbReference type="GO" id="GO:0005886">
    <property type="term" value="C:plasma membrane"/>
    <property type="evidence" value="ECO:0007669"/>
    <property type="project" value="UniProtKB-SubCell"/>
</dbReference>
<feature type="transmembrane region" description="Helical" evidence="7">
    <location>
        <begin position="149"/>
        <end position="166"/>
    </location>
</feature>
<accession>A0A370GLL7</accession>
<feature type="transmembrane region" description="Helical" evidence="7">
    <location>
        <begin position="6"/>
        <end position="24"/>
    </location>
</feature>
<dbReference type="GO" id="GO:0004190">
    <property type="term" value="F:aspartic-type endopeptidase activity"/>
    <property type="evidence" value="ECO:0007669"/>
    <property type="project" value="InterPro"/>
</dbReference>
<dbReference type="AlphaFoldDB" id="A0A370GLL7"/>
<evidence type="ECO:0000256" key="7">
    <source>
        <dbReference type="SAM" id="Phobius"/>
    </source>
</evidence>
<evidence type="ECO:0000256" key="3">
    <source>
        <dbReference type="ARBA" id="ARBA00022475"/>
    </source>
</evidence>
<dbReference type="Pfam" id="PF01478">
    <property type="entry name" value="Peptidase_A24"/>
    <property type="match status" value="1"/>
</dbReference>
<evidence type="ECO:0000259" key="8">
    <source>
        <dbReference type="Pfam" id="PF01478"/>
    </source>
</evidence>
<protein>
    <submittedName>
        <fullName evidence="10">Type 4 prepilin peptidase 1</fullName>
    </submittedName>
</protein>
<feature type="domain" description="Prepilin type IV endopeptidase peptidase" evidence="8">
    <location>
        <begin position="104"/>
        <end position="207"/>
    </location>
</feature>
<feature type="transmembrane region" description="Helical" evidence="7">
    <location>
        <begin position="178"/>
        <end position="207"/>
    </location>
</feature>
<evidence type="ECO:0000256" key="6">
    <source>
        <dbReference type="ARBA" id="ARBA00023136"/>
    </source>
</evidence>
<dbReference type="Pfam" id="PF06750">
    <property type="entry name" value="A24_N_bact"/>
    <property type="match status" value="1"/>
</dbReference>
<keyword evidence="5 7" id="KW-1133">Transmembrane helix</keyword>
<dbReference type="InterPro" id="IPR000045">
    <property type="entry name" value="Prepilin_IV_endopep_pep"/>
</dbReference>
<keyword evidence="6 7" id="KW-0472">Membrane</keyword>
<organism evidence="10 11">
    <name type="scientific">Falsibacillus pallidus</name>
    <dbReference type="NCBI Taxonomy" id="493781"/>
    <lineage>
        <taxon>Bacteria</taxon>
        <taxon>Bacillati</taxon>
        <taxon>Bacillota</taxon>
        <taxon>Bacilli</taxon>
        <taxon>Bacillales</taxon>
        <taxon>Bacillaceae</taxon>
        <taxon>Falsibacillus</taxon>
    </lineage>
</organism>
<dbReference type="InterPro" id="IPR050882">
    <property type="entry name" value="Prepilin_peptidase/N-MTase"/>
</dbReference>
<evidence type="ECO:0000256" key="1">
    <source>
        <dbReference type="ARBA" id="ARBA00004651"/>
    </source>
</evidence>
<evidence type="ECO:0000313" key="10">
    <source>
        <dbReference type="EMBL" id="RDI44156.1"/>
    </source>
</evidence>
<feature type="transmembrane region" description="Helical" evidence="7">
    <location>
        <begin position="100"/>
        <end position="119"/>
    </location>
</feature>
<sequence>MFFIDLFVFILGLILGSFFNVVGLRVPKKQSIIYPGSHCTSCQKTLNWYELIPVISYIALKGKCRNCSVKISIIYPLFELATGILFLLSFLHFGWQIETLIGWALISLIIIIFISDIHYMIIPDKVLLFFLPVFILLRVFDPLSPWWDSLLGAFIGFGTLLLIAIISKGAMGGGDIKLFFVLGYLLGLKAIILTFALASLIGAVFGISMMSMKRYGKRQPIPFGPFIGIGSILAFFYTQEIIDWYFNTFFW</sequence>
<name>A0A370GLL7_9BACI</name>
<reference evidence="10 11" key="1">
    <citation type="submission" date="2018-07" db="EMBL/GenBank/DDBJ databases">
        <title>Genomic Encyclopedia of Type Strains, Phase IV (KMG-IV): sequencing the most valuable type-strain genomes for metagenomic binning, comparative biology and taxonomic classification.</title>
        <authorList>
            <person name="Goeker M."/>
        </authorList>
    </citation>
    <scope>NUCLEOTIDE SEQUENCE [LARGE SCALE GENOMIC DNA]</scope>
    <source>
        <strain evidence="10 11">DSM 25281</strain>
    </source>
</reference>
<comment type="subcellular location">
    <subcellularLocation>
        <location evidence="1">Cell membrane</location>
        <topology evidence="1">Multi-pass membrane protein</topology>
    </subcellularLocation>
</comment>
<evidence type="ECO:0000313" key="11">
    <source>
        <dbReference type="Proteomes" id="UP000255326"/>
    </source>
</evidence>
<feature type="transmembrane region" description="Helical" evidence="7">
    <location>
        <begin position="219"/>
        <end position="237"/>
    </location>
</feature>
<feature type="transmembrane region" description="Helical" evidence="7">
    <location>
        <begin position="73"/>
        <end position="94"/>
    </location>
</feature>
<keyword evidence="3" id="KW-1003">Cell membrane</keyword>
<proteinExistence type="inferred from homology"/>
<dbReference type="Gene3D" id="1.20.120.1220">
    <property type="match status" value="1"/>
</dbReference>
<feature type="domain" description="Prepilin peptidase A24 N-terminal" evidence="9">
    <location>
        <begin position="10"/>
        <end position="93"/>
    </location>
</feature>
<evidence type="ECO:0000259" key="9">
    <source>
        <dbReference type="Pfam" id="PF06750"/>
    </source>
</evidence>
<dbReference type="PANTHER" id="PTHR30487:SF0">
    <property type="entry name" value="PREPILIN LEADER PEPTIDASE_N-METHYLTRANSFERASE-RELATED"/>
    <property type="match status" value="1"/>
</dbReference>
<dbReference type="GO" id="GO:0006465">
    <property type="term" value="P:signal peptide processing"/>
    <property type="evidence" value="ECO:0007669"/>
    <property type="project" value="TreeGrafter"/>
</dbReference>
<keyword evidence="4 7" id="KW-0812">Transmembrane</keyword>
<dbReference type="EMBL" id="QQAY01000003">
    <property type="protein sequence ID" value="RDI44156.1"/>
    <property type="molecule type" value="Genomic_DNA"/>
</dbReference>
<comment type="similarity">
    <text evidence="2">Belongs to the peptidase A24 family.</text>
</comment>